<feature type="chain" id="PRO_5032714706" evidence="2">
    <location>
        <begin position="18"/>
        <end position="904"/>
    </location>
</feature>
<feature type="non-terminal residue" evidence="3">
    <location>
        <position position="1"/>
    </location>
</feature>
<keyword evidence="2" id="KW-0732">Signal</keyword>
<evidence type="ECO:0000313" key="3">
    <source>
        <dbReference type="EMBL" id="KAF7275327.1"/>
    </source>
</evidence>
<keyword evidence="4" id="KW-1185">Reference proteome</keyword>
<gene>
    <name evidence="3" type="ORF">GWI33_011861</name>
</gene>
<reference evidence="3" key="1">
    <citation type="submission" date="2020-08" db="EMBL/GenBank/DDBJ databases">
        <title>Genome sequencing and assembly of the red palm weevil Rhynchophorus ferrugineus.</title>
        <authorList>
            <person name="Dias G.B."/>
            <person name="Bergman C.M."/>
            <person name="Manee M."/>
        </authorList>
    </citation>
    <scope>NUCLEOTIDE SEQUENCE</scope>
    <source>
        <strain evidence="3">AA-2017</strain>
        <tissue evidence="3">Whole larva</tissue>
    </source>
</reference>
<proteinExistence type="predicted"/>
<comment type="caution">
    <text evidence="3">The sequence shown here is derived from an EMBL/GenBank/DDBJ whole genome shotgun (WGS) entry which is preliminary data.</text>
</comment>
<evidence type="ECO:0000256" key="2">
    <source>
        <dbReference type="SAM" id="SignalP"/>
    </source>
</evidence>
<organism evidence="3 4">
    <name type="scientific">Rhynchophorus ferrugineus</name>
    <name type="common">Red palm weevil</name>
    <name type="synonym">Curculio ferrugineus</name>
    <dbReference type="NCBI Taxonomy" id="354439"/>
    <lineage>
        <taxon>Eukaryota</taxon>
        <taxon>Metazoa</taxon>
        <taxon>Ecdysozoa</taxon>
        <taxon>Arthropoda</taxon>
        <taxon>Hexapoda</taxon>
        <taxon>Insecta</taxon>
        <taxon>Pterygota</taxon>
        <taxon>Neoptera</taxon>
        <taxon>Endopterygota</taxon>
        <taxon>Coleoptera</taxon>
        <taxon>Polyphaga</taxon>
        <taxon>Cucujiformia</taxon>
        <taxon>Curculionidae</taxon>
        <taxon>Dryophthorinae</taxon>
        <taxon>Rhynchophorus</taxon>
    </lineage>
</organism>
<protein>
    <submittedName>
        <fullName evidence="3">Uncharacterized protein</fullName>
    </submittedName>
</protein>
<feature type="compositionally biased region" description="Polar residues" evidence="1">
    <location>
        <begin position="240"/>
        <end position="253"/>
    </location>
</feature>
<dbReference type="EMBL" id="JAACXV010010771">
    <property type="protein sequence ID" value="KAF7275327.1"/>
    <property type="molecule type" value="Genomic_DNA"/>
</dbReference>
<sequence>VSIILLSLFYQAIFTFGEDIIASNQLNRGNFTHGHTSKNITYRKNTEELLNDLSNLIKQPQYTNDRNDNDLAASASEHVSARLLSARTYFNEYPGSCYSCNSVPWIPLLGRSLNFPPASRSNDIQPPPRHFQNNVPFLKEKQVPAKNYGPPVDQYGAPRGAFNYPRPGGVVDYMVPPPFRGQSFTGKTYGPPKPLYLPTRTTFSQSKSLYKAPNALYNYNNYNNFAGIQPPPPLYPPGNSFKNVQSFPISSPNRGPPLGYGQPNRYAGNNQIATTYLRPLPGNGQPLLPQNNHQALPLESTGLPPAVPSDSYGEPLQNVAPLVTEHGNHLKYRFPDPVASGSGDSAAYSHRLPLAYFRQKATDVQVVPSVRLADFTASIQHPINLIQSPILDLSVNDQEHTKQEIHDTPVYFNSKDDFLQANNIEEHEHKLDEDTYTSASNVNSTYTSNTNYSTINHINEAYDSSINQGIGDDFGNKIIHKLIIQQNIIPDAQNKIVNIEKNYYNPERGKIEYKTPSPSIYNNWVTTQNTVKSTKLINQNLTYVTPLPPKTIQIIVPYLKAPDKEESWTKFPSNPSAIYNKNYTTLAPVFVPPPMVTENSNLWIELAEDIEAIAAKNNQAQGFTRTTTESNGFKEYKDEYDGTILQKNIDDWTRQSYANGLTIADKLTTKLTQIKNIPQEYLTTTISYQDRSPNDFKNFNDIDDHLASSSNNREIISNEIDDSTSDSTTVPPQLDSTVKYKTTLSYKLVVKDPKPTWDANKVTLSNSTHEKVYVVTPQIYTNVITSTPATAFSMAPKIQNGKVNNDTGITKITVRVEGVDGDKENRTAGQPLKVVYSEWPHLINDLETTTPPKPTSRHPLFGLMDLAPYTESPNNPVDTLDGHSKVANFISIEPNTSSTTQKTV</sequence>
<evidence type="ECO:0000256" key="1">
    <source>
        <dbReference type="SAM" id="MobiDB-lite"/>
    </source>
</evidence>
<accession>A0A834I6A4</accession>
<feature type="signal peptide" evidence="2">
    <location>
        <begin position="1"/>
        <end position="17"/>
    </location>
</feature>
<feature type="region of interest" description="Disordered" evidence="1">
    <location>
        <begin position="236"/>
        <end position="257"/>
    </location>
</feature>
<evidence type="ECO:0000313" key="4">
    <source>
        <dbReference type="Proteomes" id="UP000625711"/>
    </source>
</evidence>
<name>A0A834I6A4_RHYFE</name>
<dbReference type="AlphaFoldDB" id="A0A834I6A4"/>
<dbReference type="OrthoDB" id="6630523at2759"/>
<dbReference type="Proteomes" id="UP000625711">
    <property type="component" value="Unassembled WGS sequence"/>
</dbReference>